<keyword evidence="2" id="KW-0472">Membrane</keyword>
<reference evidence="3" key="1">
    <citation type="submission" date="2021-01" db="EMBL/GenBank/DDBJ databases">
        <authorList>
            <person name="Corre E."/>
            <person name="Pelletier E."/>
            <person name="Niang G."/>
            <person name="Scheremetjew M."/>
            <person name="Finn R."/>
            <person name="Kale V."/>
            <person name="Holt S."/>
            <person name="Cochrane G."/>
            <person name="Meng A."/>
            <person name="Brown T."/>
            <person name="Cohen L."/>
        </authorList>
    </citation>
    <scope>NUCLEOTIDE SEQUENCE</scope>
    <source>
        <strain evidence="3">CCMP441</strain>
    </source>
</reference>
<feature type="compositionally biased region" description="Basic and acidic residues" evidence="1">
    <location>
        <begin position="220"/>
        <end position="252"/>
    </location>
</feature>
<feature type="compositionally biased region" description="Basic and acidic residues" evidence="1">
    <location>
        <begin position="144"/>
        <end position="208"/>
    </location>
</feature>
<name>A0A7S0Y746_HEMAN</name>
<keyword evidence="2" id="KW-1133">Transmembrane helix</keyword>
<organism evidence="3">
    <name type="scientific">Hemiselmis andersenii</name>
    <name type="common">Cryptophyte alga</name>
    <dbReference type="NCBI Taxonomy" id="464988"/>
    <lineage>
        <taxon>Eukaryota</taxon>
        <taxon>Cryptophyceae</taxon>
        <taxon>Cryptomonadales</taxon>
        <taxon>Hemiselmidaceae</taxon>
        <taxon>Hemiselmis</taxon>
    </lineage>
</organism>
<evidence type="ECO:0000313" key="3">
    <source>
        <dbReference type="EMBL" id="CAD8759889.1"/>
    </source>
</evidence>
<dbReference type="AlphaFoldDB" id="A0A7S0Y746"/>
<accession>A0A7S0Y746</accession>
<evidence type="ECO:0000256" key="2">
    <source>
        <dbReference type="SAM" id="Phobius"/>
    </source>
</evidence>
<protein>
    <submittedName>
        <fullName evidence="3">Uncharacterized protein</fullName>
    </submittedName>
</protein>
<dbReference type="EMBL" id="HBFK01043466">
    <property type="protein sequence ID" value="CAD8759889.1"/>
    <property type="molecule type" value="Transcribed_RNA"/>
</dbReference>
<feature type="transmembrane region" description="Helical" evidence="2">
    <location>
        <begin position="29"/>
        <end position="47"/>
    </location>
</feature>
<gene>
    <name evidence="3" type="ORF">HAND1043_LOCUS26403</name>
</gene>
<evidence type="ECO:0000256" key="1">
    <source>
        <dbReference type="SAM" id="MobiDB-lite"/>
    </source>
</evidence>
<feature type="region of interest" description="Disordered" evidence="1">
    <location>
        <begin position="131"/>
        <end position="281"/>
    </location>
</feature>
<sequence>MVESSEGLLLGGAQRRTAAEPKRSSAMRLGFIAVAALAVCAVALLAMPREGGAVELLKGDAESVANKVLKAQKFHKADTEEQEVAVKSALSAKGKGSKHLVNEIASVVADKSKSYRDRMLAMRQLLDHQTDKLKSKPLTSLKTTSDDKKAAPKHAEGKKGAARGRDGDAKAAAHATKAEEAKAKKAKEEKDNAKAIKEGEKLIHEKQKVSAKGTHKLHLSKKDKAIKEASEKKDADPKTMDLWMKKQAEGRAHAKHAAKRSAESRIAHNKQVASSDDPPAPGTSYAKLLAWAEAHGLPAKLANNPAKKAKVHDIIARMKADAEVAKIKAQFKQDDSLVNGVVHGADPGAAGVI</sequence>
<keyword evidence="2" id="KW-0812">Transmembrane</keyword>
<proteinExistence type="predicted"/>